<organism evidence="7">
    <name type="scientific">Staphylococcus pseudintermedius</name>
    <dbReference type="NCBI Taxonomy" id="283734"/>
    <lineage>
        <taxon>Bacteria</taxon>
        <taxon>Bacillati</taxon>
        <taxon>Bacillota</taxon>
        <taxon>Bacilli</taxon>
        <taxon>Bacillales</taxon>
        <taxon>Staphylococcaceae</taxon>
        <taxon>Staphylococcus</taxon>
        <taxon>Staphylococcus intermedius group</taxon>
    </lineage>
</organism>
<feature type="domain" description="Serine hydroxymethyltransferase-like" evidence="6">
    <location>
        <begin position="22"/>
        <end position="210"/>
    </location>
</feature>
<protein>
    <recommendedName>
        <fullName evidence="6">Serine hydroxymethyltransferase-like domain-containing protein</fullName>
    </recommendedName>
</protein>
<dbReference type="GO" id="GO:0005829">
    <property type="term" value="C:cytosol"/>
    <property type="evidence" value="ECO:0007669"/>
    <property type="project" value="TreeGrafter"/>
</dbReference>
<evidence type="ECO:0000259" key="6">
    <source>
        <dbReference type="Pfam" id="PF00464"/>
    </source>
</evidence>
<evidence type="ECO:0000256" key="3">
    <source>
        <dbReference type="ARBA" id="ARBA00022563"/>
    </source>
</evidence>
<reference evidence="7" key="1">
    <citation type="journal article" date="2015" name="Antimicrob. Agents Chemother.">
        <title>Characterization of a Novel Composite Staphylococcal Cassette Chromosome mec in Methicillin-Resistant Staphylococcus pseudintermedius from Thailand.</title>
        <authorList>
            <person name="Chanchaithong P."/>
            <person name="Prapasarakul N."/>
            <person name="Perreten V."/>
            <person name="Schwendener S."/>
        </authorList>
    </citation>
    <scope>NUCLEOTIDE SEQUENCE</scope>
    <source>
        <strain evidence="7">AI16</strain>
    </source>
</reference>
<dbReference type="Gene3D" id="3.40.640.10">
    <property type="entry name" value="Type I PLP-dependent aspartate aminotransferase-like (Major domain)"/>
    <property type="match status" value="1"/>
</dbReference>
<proteinExistence type="inferred from homology"/>
<dbReference type="InterPro" id="IPR015424">
    <property type="entry name" value="PyrdxlP-dep_Trfase"/>
</dbReference>
<comment type="cofactor">
    <cofactor evidence="1">
        <name>pyridoxal 5'-phosphate</name>
        <dbReference type="ChEBI" id="CHEBI:597326"/>
    </cofactor>
</comment>
<dbReference type="InterPro" id="IPR049943">
    <property type="entry name" value="Ser_HO-MeTrfase-like"/>
</dbReference>
<dbReference type="InterPro" id="IPR039429">
    <property type="entry name" value="SHMT-like_dom"/>
</dbReference>
<dbReference type="GO" id="GO:0046653">
    <property type="term" value="P:tetrahydrofolate metabolic process"/>
    <property type="evidence" value="ECO:0007669"/>
    <property type="project" value="TreeGrafter"/>
</dbReference>
<evidence type="ECO:0000256" key="4">
    <source>
        <dbReference type="ARBA" id="ARBA00022605"/>
    </source>
</evidence>
<dbReference type="GO" id="GO:0030170">
    <property type="term" value="F:pyridoxal phosphate binding"/>
    <property type="evidence" value="ECO:0007669"/>
    <property type="project" value="TreeGrafter"/>
</dbReference>
<accession>A0A0S4I3L3</accession>
<keyword evidence="3" id="KW-0554">One-carbon metabolism</keyword>
<dbReference type="SUPFAM" id="SSF53383">
    <property type="entry name" value="PLP-dependent transferases"/>
    <property type="match status" value="1"/>
</dbReference>
<dbReference type="GO" id="GO:0004372">
    <property type="term" value="F:glycine hydroxymethyltransferase activity"/>
    <property type="evidence" value="ECO:0007669"/>
    <property type="project" value="TreeGrafter"/>
</dbReference>
<dbReference type="PANTHER" id="PTHR11680:SF35">
    <property type="entry name" value="SERINE HYDROXYMETHYLTRANSFERASE 1"/>
    <property type="match status" value="1"/>
</dbReference>
<keyword evidence="5" id="KW-0663">Pyridoxal phosphate</keyword>
<dbReference type="RefSeq" id="WP_206665915.1">
    <property type="nucleotide sequence ID" value="NZ_CP031603.1"/>
</dbReference>
<keyword evidence="4" id="KW-0028">Amino-acid biosynthesis</keyword>
<sequence>MALYSNETSFIEEFSNKGLHHLKSEDPEIYSLLELEHQRQVNSLSMIASSSIANPSVLACEGLFLTNVRMESYPGRRFHAGYKYIDAIERVAIERAKSTFDAHYVNVQPHSGSSANQIVMFSILQPGDCILGLDLDCGGHLTHGSRASFSGQFFESITYGLDENGRINYKQVLELAKKHKPRLIICGASAYTRIIDFKRFRAIVDEVGHFYSFH</sequence>
<evidence type="ECO:0000256" key="2">
    <source>
        <dbReference type="ARBA" id="ARBA00006376"/>
    </source>
</evidence>
<evidence type="ECO:0000256" key="1">
    <source>
        <dbReference type="ARBA" id="ARBA00001933"/>
    </source>
</evidence>
<comment type="similarity">
    <text evidence="2">Belongs to the SHMT family.</text>
</comment>
<evidence type="ECO:0000256" key="5">
    <source>
        <dbReference type="ARBA" id="ARBA00022898"/>
    </source>
</evidence>
<name>A0A0S4I3L3_STAPS</name>
<dbReference type="EMBL" id="LN864705">
    <property type="protein sequence ID" value="CRL92634.1"/>
    <property type="molecule type" value="Genomic_DNA"/>
</dbReference>
<dbReference type="Pfam" id="PF00464">
    <property type="entry name" value="SHMT"/>
    <property type="match status" value="1"/>
</dbReference>
<dbReference type="GO" id="GO:0006730">
    <property type="term" value="P:one-carbon metabolic process"/>
    <property type="evidence" value="ECO:0007669"/>
    <property type="project" value="UniProtKB-KW"/>
</dbReference>
<dbReference type="AlphaFoldDB" id="A0A0S4I3L3"/>
<dbReference type="GO" id="GO:0019264">
    <property type="term" value="P:glycine biosynthetic process from serine"/>
    <property type="evidence" value="ECO:0007669"/>
    <property type="project" value="TreeGrafter"/>
</dbReference>
<evidence type="ECO:0000313" key="7">
    <source>
        <dbReference type="EMBL" id="CRL92634.1"/>
    </source>
</evidence>
<dbReference type="PANTHER" id="PTHR11680">
    <property type="entry name" value="SERINE HYDROXYMETHYLTRANSFERASE"/>
    <property type="match status" value="1"/>
</dbReference>
<dbReference type="InterPro" id="IPR015421">
    <property type="entry name" value="PyrdxlP-dep_Trfase_major"/>
</dbReference>